<dbReference type="GO" id="GO:0005975">
    <property type="term" value="P:carbohydrate metabolic process"/>
    <property type="evidence" value="ECO:0007669"/>
    <property type="project" value="InterPro"/>
</dbReference>
<accession>A0A060CEC2</accession>
<organism evidence="1">
    <name type="scientific">uncultured Bacillus sp</name>
    <dbReference type="NCBI Taxonomy" id="83428"/>
    <lineage>
        <taxon>Bacteria</taxon>
        <taxon>Bacillati</taxon>
        <taxon>Bacillota</taxon>
        <taxon>Bacilli</taxon>
        <taxon>Bacillales</taxon>
        <taxon>Bacillaceae</taxon>
        <taxon>Bacillus</taxon>
        <taxon>environmental samples</taxon>
    </lineage>
</organism>
<dbReference type="GO" id="GO:0004553">
    <property type="term" value="F:hydrolase activity, hydrolyzing O-glycosyl compounds"/>
    <property type="evidence" value="ECO:0007669"/>
    <property type="project" value="InterPro"/>
</dbReference>
<dbReference type="InterPro" id="IPR036962">
    <property type="entry name" value="Glyco_hydro_3_N_sf"/>
</dbReference>
<dbReference type="AlphaFoldDB" id="A0A060CEC2"/>
<protein>
    <submittedName>
        <fullName evidence="1">CAZy families GH3 protein</fullName>
    </submittedName>
</protein>
<evidence type="ECO:0000313" key="1">
    <source>
        <dbReference type="EMBL" id="AIA94998.1"/>
    </source>
</evidence>
<dbReference type="EMBL" id="KF127639">
    <property type="protein sequence ID" value="AIA94998.1"/>
    <property type="molecule type" value="Genomic_DNA"/>
</dbReference>
<dbReference type="Gene3D" id="3.20.20.300">
    <property type="entry name" value="Glycoside hydrolase, family 3, N-terminal domain"/>
    <property type="match status" value="1"/>
</dbReference>
<name>A0A060CEC2_9BACI</name>
<proteinExistence type="predicted"/>
<sequence>MSEFVKELISKMTFAEKVGQLTQLSGDFFVGDNAAITGPLQQENLSSADLYRVGSVLGVSGFEQVKKIQTNYLRKESFENPIAVYGRCSPRLSDDFSDSIGFSCEF</sequence>
<reference evidence="1" key="1">
    <citation type="journal article" date="2013" name="Environ. Microbiol.">
        <title>Seasonally variable intestinal metagenomes of the red palm weevil (Rhynchophorus ferrugineus).</title>
        <authorList>
            <person name="Jia S."/>
            <person name="Zhang X."/>
            <person name="Zhang G."/>
            <person name="Yin A."/>
            <person name="Zhang S."/>
            <person name="Li F."/>
            <person name="Wang L."/>
            <person name="Zhao D."/>
            <person name="Yun Q."/>
            <person name="Tala"/>
            <person name="Wang J."/>
            <person name="Sun G."/>
            <person name="Baabdullah M."/>
            <person name="Yu X."/>
            <person name="Hu S."/>
            <person name="Al-Mssallem I.S."/>
            <person name="Yu J."/>
        </authorList>
    </citation>
    <scope>NUCLEOTIDE SEQUENCE</scope>
</reference>